<evidence type="ECO:0000313" key="10">
    <source>
        <dbReference type="Proteomes" id="UP000778578"/>
    </source>
</evidence>
<comment type="pathway">
    <text evidence="2">Amino-acid biosynthesis; L-proline biosynthesis; L-glutamate 5-semialdehyde from L-ornithine: step 1/1.</text>
</comment>
<keyword evidence="10" id="KW-1185">Reference proteome</keyword>
<dbReference type="Gene3D" id="3.40.640.10">
    <property type="entry name" value="Type I PLP-dependent aspartate aminotransferase-like (Major domain)"/>
    <property type="match status" value="1"/>
</dbReference>
<dbReference type="PROSITE" id="PS00600">
    <property type="entry name" value="AA_TRANSFER_CLASS_3"/>
    <property type="match status" value="1"/>
</dbReference>
<keyword evidence="4 9" id="KW-0032">Aminotransferase</keyword>
<dbReference type="Gene3D" id="3.90.1150.10">
    <property type="entry name" value="Aspartate Aminotransferase, domain 1"/>
    <property type="match status" value="1"/>
</dbReference>
<evidence type="ECO:0000256" key="8">
    <source>
        <dbReference type="RuleBase" id="RU003560"/>
    </source>
</evidence>
<dbReference type="InterPro" id="IPR015421">
    <property type="entry name" value="PyrdxlP-dep_Trfase_major"/>
</dbReference>
<reference evidence="9 10" key="1">
    <citation type="submission" date="2021-08" db="EMBL/GenBank/DDBJ databases">
        <title>WGS of actinomycetes from Thailand.</title>
        <authorList>
            <person name="Thawai C."/>
        </authorList>
    </citation>
    <scope>NUCLEOTIDE SEQUENCE [LARGE SCALE GENOMIC DNA]</scope>
    <source>
        <strain evidence="9 10">PLK6-54</strain>
    </source>
</reference>
<evidence type="ECO:0000256" key="6">
    <source>
        <dbReference type="ARBA" id="ARBA00022898"/>
    </source>
</evidence>
<dbReference type="GO" id="GO:0004587">
    <property type="term" value="F:ornithine aminotransferase activity"/>
    <property type="evidence" value="ECO:0007669"/>
    <property type="project" value="UniProtKB-EC"/>
</dbReference>
<dbReference type="InterPro" id="IPR050103">
    <property type="entry name" value="Class-III_PLP-dep_AT"/>
</dbReference>
<comment type="similarity">
    <text evidence="8">Belongs to the class-III pyridoxal-phosphate-dependent aminotransferase family.</text>
</comment>
<comment type="caution">
    <text evidence="9">The sequence shown here is derived from an EMBL/GenBank/DDBJ whole genome shotgun (WGS) entry which is preliminary data.</text>
</comment>
<dbReference type="InterPro" id="IPR015422">
    <property type="entry name" value="PyrdxlP-dep_Trfase_small"/>
</dbReference>
<evidence type="ECO:0000256" key="3">
    <source>
        <dbReference type="ARBA" id="ARBA00012924"/>
    </source>
</evidence>
<dbReference type="PANTHER" id="PTHR11986">
    <property type="entry name" value="AMINOTRANSFERASE CLASS III"/>
    <property type="match status" value="1"/>
</dbReference>
<name>A0ABS7QBF1_9ACTN</name>
<dbReference type="InterPro" id="IPR049704">
    <property type="entry name" value="Aminotrans_3_PPA_site"/>
</dbReference>
<keyword evidence="6 8" id="KW-0663">Pyridoxal phosphate</keyword>
<comment type="cofactor">
    <cofactor evidence="1">
        <name>pyridoxal 5'-phosphate</name>
        <dbReference type="ChEBI" id="CHEBI:597326"/>
    </cofactor>
</comment>
<dbReference type="PANTHER" id="PTHR11986:SF18">
    <property type="entry name" value="ORNITHINE AMINOTRANSFERASE, MITOCHONDRIAL"/>
    <property type="match status" value="1"/>
</dbReference>
<evidence type="ECO:0000256" key="1">
    <source>
        <dbReference type="ARBA" id="ARBA00001933"/>
    </source>
</evidence>
<dbReference type="SUPFAM" id="SSF53383">
    <property type="entry name" value="PLP-dependent transferases"/>
    <property type="match status" value="1"/>
</dbReference>
<dbReference type="InterPro" id="IPR010164">
    <property type="entry name" value="Orn_aminotrans"/>
</dbReference>
<evidence type="ECO:0000256" key="2">
    <source>
        <dbReference type="ARBA" id="ARBA00004998"/>
    </source>
</evidence>
<keyword evidence="5 9" id="KW-0808">Transferase</keyword>
<dbReference type="PIRSF" id="PIRSF000521">
    <property type="entry name" value="Transaminase_4ab_Lys_Orn"/>
    <property type="match status" value="1"/>
</dbReference>
<dbReference type="InterPro" id="IPR005814">
    <property type="entry name" value="Aminotrans_3"/>
</dbReference>
<dbReference type="InterPro" id="IPR015424">
    <property type="entry name" value="PyrdxlP-dep_Trfase"/>
</dbReference>
<gene>
    <name evidence="9" type="primary">rocD</name>
    <name evidence="9" type="ORF">K7862_22770</name>
</gene>
<dbReference type="Proteomes" id="UP000778578">
    <property type="component" value="Unassembled WGS sequence"/>
</dbReference>
<accession>A0ABS7QBF1</accession>
<dbReference type="EC" id="2.6.1.13" evidence="3"/>
<evidence type="ECO:0000256" key="5">
    <source>
        <dbReference type="ARBA" id="ARBA00022679"/>
    </source>
</evidence>
<dbReference type="CDD" id="cd00610">
    <property type="entry name" value="OAT_like"/>
    <property type="match status" value="1"/>
</dbReference>
<dbReference type="EMBL" id="JAINZZ010000031">
    <property type="protein sequence ID" value="MBY8880437.1"/>
    <property type="molecule type" value="Genomic_DNA"/>
</dbReference>
<protein>
    <recommendedName>
        <fullName evidence="3">ornithine aminotransferase</fullName>
        <ecNumber evidence="3">2.6.1.13</ecNumber>
    </recommendedName>
    <alternativeName>
        <fullName evidence="7">Ornithine--oxo-acid aminotransferase</fullName>
    </alternativeName>
</protein>
<evidence type="ECO:0000256" key="7">
    <source>
        <dbReference type="ARBA" id="ARBA00030587"/>
    </source>
</evidence>
<dbReference type="Pfam" id="PF00202">
    <property type="entry name" value="Aminotran_3"/>
    <property type="match status" value="1"/>
</dbReference>
<proteinExistence type="inferred from homology"/>
<dbReference type="NCBIfam" id="TIGR01885">
    <property type="entry name" value="Orn_aminotrans"/>
    <property type="match status" value="1"/>
</dbReference>
<organism evidence="9 10">
    <name type="scientific">Actinacidiphila acidipaludis</name>
    <dbReference type="NCBI Taxonomy" id="2873382"/>
    <lineage>
        <taxon>Bacteria</taxon>
        <taxon>Bacillati</taxon>
        <taxon>Actinomycetota</taxon>
        <taxon>Actinomycetes</taxon>
        <taxon>Kitasatosporales</taxon>
        <taxon>Streptomycetaceae</taxon>
        <taxon>Actinacidiphila</taxon>
    </lineage>
</organism>
<evidence type="ECO:0000313" key="9">
    <source>
        <dbReference type="EMBL" id="MBY8880437.1"/>
    </source>
</evidence>
<evidence type="ECO:0000256" key="4">
    <source>
        <dbReference type="ARBA" id="ARBA00022576"/>
    </source>
</evidence>
<sequence length="393" mass="41434">MAAAEAHSAHNYHPLPVVVATAEGAWMTDVEGRRYLDMLAGYSALNFGHGNPRLIAAAKAQLERVTLTSRAFHHDKFASFCAELADLCGMETVLPMNTGAEAVETAIKTARKWGYRVKGVPDGRAKIIVAADNFHGRTTTIVSFSTDPDARADFGPYTPGFTVVPYGDLAAVEAAIDDDTVAVLLEPIQGEAGVLVPPPGYLAGVRRLTAERNVLFVADEIQSGLGRTGRTFACEHEDVVPDVYVLGKALGGGVVPVSAVVSSQAVLGVFRPGEHGSTFGGNPLACAVGLEVVAMLRTGEYQERAAELGAHLHRELGALTGSGVTGIRGRGLWAGVDIDPALGTGREISERLLARGVLVKDTHGSTIRLAPPLVITKEDLDWSLDQLRSALAS</sequence>